<evidence type="ECO:0000313" key="3">
    <source>
        <dbReference type="Proteomes" id="UP001180840"/>
    </source>
</evidence>
<sequence>MNNSVRLAVIGDTHLGRPRERCHRDEVTAWVGRVVAAAVETGCRALLITGDLFDRRAGQERDQNLRAGIDLLTAAAGRLPVALVWGNHDLAAGMSARVPEIPGLWVAPDTPAVFPLGELDVVGASVAQDRDGREIVDQFPAPVRPTVGLLHTSLDGFADTSVSLPAQPARLTALGYRAWAFGHVHKRVLRNDDPVMFYPGAPWRVDEPGYVELTVPLGEEPATARHRAMSF</sequence>
<dbReference type="InterPro" id="IPR004843">
    <property type="entry name" value="Calcineurin-like_PHP"/>
</dbReference>
<gene>
    <name evidence="2" type="ORF">J2S39_001957</name>
</gene>
<dbReference type="SUPFAM" id="SSF56300">
    <property type="entry name" value="Metallo-dependent phosphatases"/>
    <property type="match status" value="1"/>
</dbReference>
<keyword evidence="2" id="KW-0540">Nuclease</keyword>
<evidence type="ECO:0000313" key="2">
    <source>
        <dbReference type="EMBL" id="MDR7330281.1"/>
    </source>
</evidence>
<feature type="domain" description="Calcineurin-like phosphoesterase" evidence="1">
    <location>
        <begin position="6"/>
        <end position="186"/>
    </location>
</feature>
<dbReference type="InterPro" id="IPR050535">
    <property type="entry name" value="DNA_Repair-Maintenance_Comp"/>
</dbReference>
<keyword evidence="2" id="KW-0269">Exonuclease</keyword>
<keyword evidence="2" id="KW-0378">Hydrolase</keyword>
<dbReference type="PANTHER" id="PTHR30337">
    <property type="entry name" value="COMPONENT OF ATP-DEPENDENT DSDNA EXONUCLEASE"/>
    <property type="match status" value="1"/>
</dbReference>
<protein>
    <submittedName>
        <fullName evidence="2">DNA repair exonuclease SbcCD nuclease subunit</fullName>
    </submittedName>
</protein>
<comment type="caution">
    <text evidence="2">The sequence shown here is derived from an EMBL/GenBank/DDBJ whole genome shotgun (WGS) entry which is preliminary data.</text>
</comment>
<accession>A0ABU1ZZE5</accession>
<dbReference type="Pfam" id="PF00149">
    <property type="entry name" value="Metallophos"/>
    <property type="match status" value="1"/>
</dbReference>
<dbReference type="RefSeq" id="WP_290195807.1">
    <property type="nucleotide sequence ID" value="NZ_CP047654.1"/>
</dbReference>
<dbReference type="Gene3D" id="3.60.21.10">
    <property type="match status" value="1"/>
</dbReference>
<organism evidence="2 3">
    <name type="scientific">Corynebacterium guangdongense</name>
    <dbReference type="NCBI Taxonomy" id="1783348"/>
    <lineage>
        <taxon>Bacteria</taxon>
        <taxon>Bacillati</taxon>
        <taxon>Actinomycetota</taxon>
        <taxon>Actinomycetes</taxon>
        <taxon>Mycobacteriales</taxon>
        <taxon>Corynebacteriaceae</taxon>
        <taxon>Corynebacterium</taxon>
    </lineage>
</organism>
<dbReference type="EMBL" id="JAVDXZ010000001">
    <property type="protein sequence ID" value="MDR7330281.1"/>
    <property type="molecule type" value="Genomic_DNA"/>
</dbReference>
<proteinExistence type="predicted"/>
<dbReference type="InterPro" id="IPR029052">
    <property type="entry name" value="Metallo-depent_PP-like"/>
</dbReference>
<keyword evidence="3" id="KW-1185">Reference proteome</keyword>
<evidence type="ECO:0000259" key="1">
    <source>
        <dbReference type="Pfam" id="PF00149"/>
    </source>
</evidence>
<dbReference type="Proteomes" id="UP001180840">
    <property type="component" value="Unassembled WGS sequence"/>
</dbReference>
<reference evidence="2" key="1">
    <citation type="submission" date="2023-07" db="EMBL/GenBank/DDBJ databases">
        <title>Sequencing the genomes of 1000 actinobacteria strains.</title>
        <authorList>
            <person name="Klenk H.-P."/>
        </authorList>
    </citation>
    <scope>NUCLEOTIDE SEQUENCE</scope>
    <source>
        <strain evidence="2">DSM 107476</strain>
    </source>
</reference>
<dbReference type="GO" id="GO:0004527">
    <property type="term" value="F:exonuclease activity"/>
    <property type="evidence" value="ECO:0007669"/>
    <property type="project" value="UniProtKB-KW"/>
</dbReference>
<name>A0ABU1ZZE5_9CORY</name>